<dbReference type="PANTHER" id="PTHR45828:SF32">
    <property type="entry name" value="SI:DKEY-251I10.2"/>
    <property type="match status" value="1"/>
</dbReference>
<evidence type="ECO:0000256" key="1">
    <source>
        <dbReference type="SAM" id="SignalP"/>
    </source>
</evidence>
<accession>A0A8T2MHW1</accession>
<evidence type="ECO:0000259" key="2">
    <source>
        <dbReference type="Pfam" id="PF02014"/>
    </source>
</evidence>
<sequence>MNAVFFGVVLLQILTPALGYGTGAPTEACGNMKPEHKGIVPQTSQSPYSIQVSNTTFTSGKPITVTIIGPDYGGVLLQARSGTNTDALGSWGSPPNNTNPGIIMCCIKAPLGRIESLCSWAPPTVAECNKCRKCFFCV</sequence>
<dbReference type="Pfam" id="PF02014">
    <property type="entry name" value="Reeler"/>
    <property type="match status" value="1"/>
</dbReference>
<dbReference type="AlphaFoldDB" id="A0A8T2MHW1"/>
<dbReference type="InterPro" id="IPR051237">
    <property type="entry name" value="Ferric-chelate_Red/DefProt"/>
</dbReference>
<proteinExistence type="predicted"/>
<dbReference type="PANTHER" id="PTHR45828">
    <property type="entry name" value="CYTOCHROME B561/FERRIC REDUCTASE TRANSMEMBRANE"/>
    <property type="match status" value="1"/>
</dbReference>
<dbReference type="Gene3D" id="2.60.40.4060">
    <property type="entry name" value="Reeler domain"/>
    <property type="match status" value="1"/>
</dbReference>
<dbReference type="GO" id="GO:0016020">
    <property type="term" value="C:membrane"/>
    <property type="evidence" value="ECO:0007669"/>
    <property type="project" value="TreeGrafter"/>
</dbReference>
<keyword evidence="1" id="KW-0732">Signal</keyword>
<evidence type="ECO:0000313" key="4">
    <source>
        <dbReference type="Proteomes" id="UP000752171"/>
    </source>
</evidence>
<evidence type="ECO:0000313" key="3">
    <source>
        <dbReference type="EMBL" id="KAG9281585.1"/>
    </source>
</evidence>
<feature type="chain" id="PRO_5035878223" evidence="1">
    <location>
        <begin position="20"/>
        <end position="138"/>
    </location>
</feature>
<dbReference type="EMBL" id="JAICCE010000001">
    <property type="protein sequence ID" value="KAG9281585.1"/>
    <property type="molecule type" value="Genomic_DNA"/>
</dbReference>
<dbReference type="Proteomes" id="UP000752171">
    <property type="component" value="Unassembled WGS sequence"/>
</dbReference>
<dbReference type="CDD" id="cd08544">
    <property type="entry name" value="Reeler"/>
    <property type="match status" value="1"/>
</dbReference>
<feature type="signal peptide" evidence="1">
    <location>
        <begin position="1"/>
        <end position="19"/>
    </location>
</feature>
<organism evidence="3 4">
    <name type="scientific">Astyanax mexicanus</name>
    <name type="common">Blind cave fish</name>
    <name type="synonym">Astyanax fasciatus mexicanus</name>
    <dbReference type="NCBI Taxonomy" id="7994"/>
    <lineage>
        <taxon>Eukaryota</taxon>
        <taxon>Metazoa</taxon>
        <taxon>Chordata</taxon>
        <taxon>Craniata</taxon>
        <taxon>Vertebrata</taxon>
        <taxon>Euteleostomi</taxon>
        <taxon>Actinopterygii</taxon>
        <taxon>Neopterygii</taxon>
        <taxon>Teleostei</taxon>
        <taxon>Ostariophysi</taxon>
        <taxon>Characiformes</taxon>
        <taxon>Characoidei</taxon>
        <taxon>Acestrorhamphidae</taxon>
        <taxon>Acestrorhamphinae</taxon>
        <taxon>Astyanax</taxon>
    </lineage>
</organism>
<gene>
    <name evidence="3" type="ORF">AMEX_G112</name>
</gene>
<reference evidence="3 4" key="1">
    <citation type="submission" date="2021-07" db="EMBL/GenBank/DDBJ databases">
        <authorList>
            <person name="Imarazene B."/>
            <person name="Zahm M."/>
            <person name="Klopp C."/>
            <person name="Cabau C."/>
            <person name="Beille S."/>
            <person name="Jouanno E."/>
            <person name="Castinel A."/>
            <person name="Lluch J."/>
            <person name="Gil L."/>
            <person name="Kuchtly C."/>
            <person name="Lopez Roques C."/>
            <person name="Donnadieu C."/>
            <person name="Parrinello H."/>
            <person name="Journot L."/>
            <person name="Du K."/>
            <person name="Schartl M."/>
            <person name="Retaux S."/>
            <person name="Guiguen Y."/>
        </authorList>
    </citation>
    <scope>NUCLEOTIDE SEQUENCE [LARGE SCALE GENOMIC DNA]</scope>
    <source>
        <strain evidence="3">Pach_M1</strain>
        <tissue evidence="3">Testis</tissue>
    </source>
</reference>
<feature type="domain" description="Reelin" evidence="2">
    <location>
        <begin position="29"/>
        <end position="105"/>
    </location>
</feature>
<dbReference type="InterPro" id="IPR042307">
    <property type="entry name" value="Reeler_sf"/>
</dbReference>
<comment type="caution">
    <text evidence="3">The sequence shown here is derived from an EMBL/GenBank/DDBJ whole genome shotgun (WGS) entry which is preliminary data.</text>
</comment>
<dbReference type="InterPro" id="IPR002861">
    <property type="entry name" value="Reeler_dom"/>
</dbReference>
<name>A0A8T2MHW1_ASTMX</name>
<protein>
    <submittedName>
        <fullName evidence="3">Putative defense protein 3</fullName>
    </submittedName>
</protein>